<dbReference type="EMBL" id="AEQN01000007">
    <property type="protein sequence ID" value="EFV02491.1"/>
    <property type="molecule type" value="Genomic_DNA"/>
</dbReference>
<dbReference type="Gene3D" id="3.30.2350.10">
    <property type="entry name" value="Pseudouridine synthase"/>
    <property type="match status" value="1"/>
</dbReference>
<dbReference type="EC" id="5.4.99.-" evidence="4"/>
<evidence type="ECO:0000256" key="2">
    <source>
        <dbReference type="ARBA" id="ARBA00010876"/>
    </source>
</evidence>
<dbReference type="NCBIfam" id="TIGR00005">
    <property type="entry name" value="rluA_subfam"/>
    <property type="match status" value="1"/>
</dbReference>
<dbReference type="PROSITE" id="PS01129">
    <property type="entry name" value="PSI_RLU"/>
    <property type="match status" value="1"/>
</dbReference>
<dbReference type="GO" id="GO:0000455">
    <property type="term" value="P:enzyme-directed rRNA pseudouridine synthesis"/>
    <property type="evidence" value="ECO:0007669"/>
    <property type="project" value="TreeGrafter"/>
</dbReference>
<keyword evidence="4 6" id="KW-0413">Isomerase</keyword>
<dbReference type="eggNOG" id="COG0564">
    <property type="taxonomic scope" value="Bacteria"/>
</dbReference>
<name>E6MEG6_9FIRM</name>
<dbReference type="InterPro" id="IPR020103">
    <property type="entry name" value="PsdUridine_synth_cat_dom_sf"/>
</dbReference>
<comment type="catalytic activity">
    <reaction evidence="1 4">
        <text>a uridine in RNA = a pseudouridine in RNA</text>
        <dbReference type="Rhea" id="RHEA:48348"/>
        <dbReference type="Rhea" id="RHEA-COMP:12068"/>
        <dbReference type="Rhea" id="RHEA-COMP:12069"/>
        <dbReference type="ChEBI" id="CHEBI:65314"/>
        <dbReference type="ChEBI" id="CHEBI:65315"/>
    </reaction>
</comment>
<comment type="function">
    <text evidence="4">Responsible for synthesis of pseudouridine from uracil.</text>
</comment>
<dbReference type="Proteomes" id="UP000004754">
    <property type="component" value="Unassembled WGS sequence"/>
</dbReference>
<accession>E6MEG6</accession>
<organism evidence="6 7">
    <name type="scientific">Pseudoramibacter alactolyticus ATCC 23263</name>
    <dbReference type="NCBI Taxonomy" id="887929"/>
    <lineage>
        <taxon>Bacteria</taxon>
        <taxon>Bacillati</taxon>
        <taxon>Bacillota</taxon>
        <taxon>Clostridia</taxon>
        <taxon>Eubacteriales</taxon>
        <taxon>Eubacteriaceae</taxon>
        <taxon>Pseudoramibacter</taxon>
    </lineage>
</organism>
<proteinExistence type="inferred from homology"/>
<dbReference type="AlphaFoldDB" id="E6MEG6"/>
<evidence type="ECO:0000313" key="6">
    <source>
        <dbReference type="EMBL" id="EFV02491.1"/>
    </source>
</evidence>
<dbReference type="HOGENOM" id="CLU_016902_8_2_9"/>
<dbReference type="SUPFAM" id="SSF55120">
    <property type="entry name" value="Pseudouridine synthase"/>
    <property type="match status" value="1"/>
</dbReference>
<dbReference type="Pfam" id="PF00849">
    <property type="entry name" value="PseudoU_synth_2"/>
    <property type="match status" value="1"/>
</dbReference>
<dbReference type="GO" id="GO:0003723">
    <property type="term" value="F:RNA binding"/>
    <property type="evidence" value="ECO:0007669"/>
    <property type="project" value="InterPro"/>
</dbReference>
<dbReference type="PANTHER" id="PTHR21600:SF87">
    <property type="entry name" value="RNA PSEUDOURIDYLATE SYNTHASE DOMAIN-CONTAINING PROTEIN 1"/>
    <property type="match status" value="1"/>
</dbReference>
<evidence type="ECO:0000313" key="7">
    <source>
        <dbReference type="Proteomes" id="UP000004754"/>
    </source>
</evidence>
<dbReference type="InterPro" id="IPR050188">
    <property type="entry name" value="RluA_PseudoU_synthase"/>
</dbReference>
<dbReference type="InterPro" id="IPR006145">
    <property type="entry name" value="PsdUridine_synth_RsuA/RluA"/>
</dbReference>
<feature type="active site" evidence="3">
    <location>
        <position position="119"/>
    </location>
</feature>
<evidence type="ECO:0000256" key="1">
    <source>
        <dbReference type="ARBA" id="ARBA00000073"/>
    </source>
</evidence>
<comment type="caution">
    <text evidence="6">The sequence shown here is derived from an EMBL/GenBank/DDBJ whole genome shotgun (WGS) entry which is preliminary data.</text>
</comment>
<dbReference type="InterPro" id="IPR006224">
    <property type="entry name" value="PsdUridine_synth_RluA-like_CS"/>
</dbReference>
<dbReference type="GO" id="GO:0009982">
    <property type="term" value="F:pseudouridine synthase activity"/>
    <property type="evidence" value="ECO:0007669"/>
    <property type="project" value="InterPro"/>
</dbReference>
<gene>
    <name evidence="6" type="ORF">HMP0721_0399</name>
</gene>
<comment type="similarity">
    <text evidence="2 4">Belongs to the pseudouridine synthase RluA family.</text>
</comment>
<evidence type="ECO:0000256" key="4">
    <source>
        <dbReference type="RuleBase" id="RU362028"/>
    </source>
</evidence>
<keyword evidence="7" id="KW-1185">Reference proteome</keyword>
<dbReference type="CDD" id="cd02869">
    <property type="entry name" value="PseudoU_synth_RluA_like"/>
    <property type="match status" value="1"/>
</dbReference>
<dbReference type="PANTHER" id="PTHR21600">
    <property type="entry name" value="MITOCHONDRIAL RNA PSEUDOURIDINE SYNTHASE"/>
    <property type="match status" value="1"/>
</dbReference>
<dbReference type="GO" id="GO:0140098">
    <property type="term" value="F:catalytic activity, acting on RNA"/>
    <property type="evidence" value="ECO:0007669"/>
    <property type="project" value="UniProtKB-ARBA"/>
</dbReference>
<evidence type="ECO:0000259" key="5">
    <source>
        <dbReference type="Pfam" id="PF00849"/>
    </source>
</evidence>
<protein>
    <recommendedName>
        <fullName evidence="4">Pseudouridine synthase</fullName>
        <ecNumber evidence="4">5.4.99.-</ecNumber>
    </recommendedName>
</protein>
<dbReference type="RefSeq" id="WP_006597818.1">
    <property type="nucleotide sequence ID" value="NZ_GL622359.1"/>
</dbReference>
<feature type="domain" description="Pseudouridine synthase RsuA/RluA-like" evidence="5">
    <location>
        <begin position="73"/>
        <end position="223"/>
    </location>
</feature>
<reference evidence="6 7" key="1">
    <citation type="submission" date="2010-12" db="EMBL/GenBank/DDBJ databases">
        <authorList>
            <person name="Muzny D."/>
            <person name="Qin X."/>
            <person name="Deng J."/>
            <person name="Jiang H."/>
            <person name="Liu Y."/>
            <person name="Qu J."/>
            <person name="Song X.-Z."/>
            <person name="Zhang L."/>
            <person name="Thornton R."/>
            <person name="Coyle M."/>
            <person name="Francisco L."/>
            <person name="Jackson L."/>
            <person name="Javaid M."/>
            <person name="Korchina V."/>
            <person name="Kovar C."/>
            <person name="Mata R."/>
            <person name="Mathew T."/>
            <person name="Ngo R."/>
            <person name="Nguyen L."/>
            <person name="Nguyen N."/>
            <person name="Okwuonu G."/>
            <person name="Ongeri F."/>
            <person name="Pham C."/>
            <person name="Simmons D."/>
            <person name="Wilczek-Boney K."/>
            <person name="Hale W."/>
            <person name="Jakkamsetti A."/>
            <person name="Pham P."/>
            <person name="Ruth R."/>
            <person name="San Lucas F."/>
            <person name="Warren J."/>
            <person name="Zhang J."/>
            <person name="Zhao Z."/>
            <person name="Zhou C."/>
            <person name="Zhu D."/>
            <person name="Lee S."/>
            <person name="Bess C."/>
            <person name="Blankenburg K."/>
            <person name="Forbes L."/>
            <person name="Fu Q."/>
            <person name="Gubbala S."/>
            <person name="Hirani K."/>
            <person name="Jayaseelan J.C."/>
            <person name="Lara F."/>
            <person name="Munidasa M."/>
            <person name="Palculict T."/>
            <person name="Patil S."/>
            <person name="Pu L.-L."/>
            <person name="Saada N."/>
            <person name="Tang L."/>
            <person name="Weissenberger G."/>
            <person name="Zhu Y."/>
            <person name="Hemphill L."/>
            <person name="Shang Y."/>
            <person name="Youmans B."/>
            <person name="Ayvaz T."/>
            <person name="Ross M."/>
            <person name="Santibanez J."/>
            <person name="Aqrawi P."/>
            <person name="Gross S."/>
            <person name="Joshi V."/>
            <person name="Fowler G."/>
            <person name="Nazareth L."/>
            <person name="Reid J."/>
            <person name="Worley K."/>
            <person name="Petrosino J."/>
            <person name="Highlander S."/>
            <person name="Gibbs R."/>
        </authorList>
    </citation>
    <scope>NUCLEOTIDE SEQUENCE [LARGE SCALE GENOMIC DNA]</scope>
    <source>
        <strain evidence="6 7">ATCC 23263</strain>
    </source>
</reference>
<sequence length="287" mass="32271">MPLRVYLQKIQGYSSRILRRIIRDGRLMINGKDRWLVDDVHRGDTIEVMLPRESVDVRPVRGIVDIIYEDDEILAVNKDAGLVTHPTKSHQLDTLGNLVAGYFESTGQYAKVRFVTRLDSDTSGVIVIAKNKYIHHYLQSHQLIPKPEKRYLAFVNGCPEEMVGTIDLPIGRAEDGIHRCVMPEGKPSITHYRVVETFPEQKASAIALRLETGRTHQIRVHLATIGCPIIGDSLYNTTADGAYGIRRTALHARSIALSLPKTGQHILYAPLKSDLVNLQHQLRGNCE</sequence>
<evidence type="ECO:0000256" key="3">
    <source>
        <dbReference type="PIRSR" id="PIRSR606225-1"/>
    </source>
</evidence>
<dbReference type="STRING" id="887929.HMP0721_0399"/>
<dbReference type="InterPro" id="IPR006225">
    <property type="entry name" value="PsdUridine_synth_RluC/D"/>
</dbReference>